<proteinExistence type="predicted"/>
<accession>A0A6N7Z481</accession>
<dbReference type="InterPro" id="IPR050679">
    <property type="entry name" value="Bact_HTH_transcr_reg"/>
</dbReference>
<dbReference type="OrthoDB" id="7363114at2"/>
<dbReference type="GO" id="GO:0003700">
    <property type="term" value="F:DNA-binding transcription factor activity"/>
    <property type="evidence" value="ECO:0007669"/>
    <property type="project" value="InterPro"/>
</dbReference>
<dbReference type="SUPFAM" id="SSF46785">
    <property type="entry name" value="Winged helix' DNA-binding domain"/>
    <property type="match status" value="1"/>
</dbReference>
<name>A0A6N7Z481_9PSEU</name>
<reference evidence="6 7" key="1">
    <citation type="submission" date="2019-11" db="EMBL/GenBank/DDBJ databases">
        <title>Draft genome of Amycolatopsis RM579.</title>
        <authorList>
            <person name="Duangmal K."/>
            <person name="Mingma R."/>
        </authorList>
    </citation>
    <scope>NUCLEOTIDE SEQUENCE [LARGE SCALE GENOMIC DNA]</scope>
    <source>
        <strain evidence="6 7">RM579</strain>
    </source>
</reference>
<dbReference type="Proteomes" id="UP000440096">
    <property type="component" value="Unassembled WGS sequence"/>
</dbReference>
<dbReference type="PANTHER" id="PTHR44846:SF17">
    <property type="entry name" value="GNTR-FAMILY TRANSCRIPTIONAL REGULATOR"/>
    <property type="match status" value="1"/>
</dbReference>
<feature type="domain" description="HTH gntR-type" evidence="5">
    <location>
        <begin position="1"/>
        <end position="63"/>
    </location>
</feature>
<keyword evidence="7" id="KW-1185">Reference proteome</keyword>
<protein>
    <submittedName>
        <fullName evidence="6">GntR family transcriptional regulator</fullName>
    </submittedName>
</protein>
<keyword evidence="1" id="KW-0805">Transcription regulation</keyword>
<keyword evidence="2" id="KW-0238">DNA-binding</keyword>
<evidence type="ECO:0000256" key="2">
    <source>
        <dbReference type="ARBA" id="ARBA00023125"/>
    </source>
</evidence>
<evidence type="ECO:0000256" key="4">
    <source>
        <dbReference type="SAM" id="MobiDB-lite"/>
    </source>
</evidence>
<dbReference type="Gene3D" id="1.10.10.10">
    <property type="entry name" value="Winged helix-like DNA-binding domain superfamily/Winged helix DNA-binding domain"/>
    <property type="match status" value="1"/>
</dbReference>
<dbReference type="InterPro" id="IPR036390">
    <property type="entry name" value="WH_DNA-bd_sf"/>
</dbReference>
<organism evidence="6 7">
    <name type="scientific">Amycolatopsis pithecellobii</name>
    <dbReference type="NCBI Taxonomy" id="664692"/>
    <lineage>
        <taxon>Bacteria</taxon>
        <taxon>Bacillati</taxon>
        <taxon>Actinomycetota</taxon>
        <taxon>Actinomycetes</taxon>
        <taxon>Pseudonocardiales</taxon>
        <taxon>Pseudonocardiaceae</taxon>
        <taxon>Amycolatopsis</taxon>
    </lineage>
</organism>
<dbReference type="GO" id="GO:0045892">
    <property type="term" value="P:negative regulation of DNA-templated transcription"/>
    <property type="evidence" value="ECO:0007669"/>
    <property type="project" value="TreeGrafter"/>
</dbReference>
<dbReference type="InterPro" id="IPR000524">
    <property type="entry name" value="Tscrpt_reg_HTH_GntR"/>
</dbReference>
<dbReference type="CDD" id="cd07377">
    <property type="entry name" value="WHTH_GntR"/>
    <property type="match status" value="1"/>
</dbReference>
<dbReference type="AlphaFoldDB" id="A0A6N7Z481"/>
<evidence type="ECO:0000256" key="1">
    <source>
        <dbReference type="ARBA" id="ARBA00023015"/>
    </source>
</evidence>
<feature type="region of interest" description="Disordered" evidence="4">
    <location>
        <begin position="1"/>
        <end position="23"/>
    </location>
</feature>
<evidence type="ECO:0000259" key="5">
    <source>
        <dbReference type="PROSITE" id="PS50949"/>
    </source>
</evidence>
<dbReference type="InterPro" id="IPR036388">
    <property type="entry name" value="WH-like_DNA-bd_sf"/>
</dbReference>
<evidence type="ECO:0000256" key="3">
    <source>
        <dbReference type="ARBA" id="ARBA00023163"/>
    </source>
</evidence>
<evidence type="ECO:0000313" key="6">
    <source>
        <dbReference type="EMBL" id="MTD56129.1"/>
    </source>
</evidence>
<keyword evidence="3" id="KW-0804">Transcription</keyword>
<dbReference type="GO" id="GO:0003677">
    <property type="term" value="F:DNA binding"/>
    <property type="evidence" value="ECO:0007669"/>
    <property type="project" value="UniProtKB-KW"/>
</dbReference>
<gene>
    <name evidence="6" type="ORF">GKO32_19410</name>
</gene>
<dbReference type="SMART" id="SM00345">
    <property type="entry name" value="HTH_GNTR"/>
    <property type="match status" value="1"/>
</dbReference>
<evidence type="ECO:0000313" key="7">
    <source>
        <dbReference type="Proteomes" id="UP000440096"/>
    </source>
</evidence>
<comment type="caution">
    <text evidence="6">The sequence shown here is derived from an EMBL/GenBank/DDBJ whole genome shotgun (WGS) entry which is preliminary data.</text>
</comment>
<dbReference type="Pfam" id="PF00392">
    <property type="entry name" value="GntR"/>
    <property type="match status" value="1"/>
</dbReference>
<dbReference type="PANTHER" id="PTHR44846">
    <property type="entry name" value="MANNOSYL-D-GLYCERATE TRANSPORT/METABOLISM SYSTEM REPRESSOR MNGR-RELATED"/>
    <property type="match status" value="1"/>
</dbReference>
<dbReference type="PROSITE" id="PS50949">
    <property type="entry name" value="HTH_GNTR"/>
    <property type="match status" value="1"/>
</dbReference>
<dbReference type="RefSeq" id="WP_154758341.1">
    <property type="nucleotide sequence ID" value="NZ_WMBA01000030.1"/>
</dbReference>
<sequence>MANHIAARIERGDLPPESPLPSERRLADEYGVSLGSARHATRILRYRGLVTTTRSKGTFVAEQSKRRR</sequence>
<dbReference type="EMBL" id="WMBA01000030">
    <property type="protein sequence ID" value="MTD56129.1"/>
    <property type="molecule type" value="Genomic_DNA"/>
</dbReference>